<keyword evidence="10" id="KW-1185">Reference proteome</keyword>
<dbReference type="WBParaSite" id="nRc.2.0.1.t34414-RA">
    <property type="protein sequence ID" value="nRc.2.0.1.t34414-RA"/>
    <property type="gene ID" value="nRc.2.0.1.g34414"/>
</dbReference>
<dbReference type="PROSITE" id="PS00478">
    <property type="entry name" value="LIM_DOMAIN_1"/>
    <property type="match status" value="1"/>
</dbReference>
<dbReference type="InterPro" id="IPR001781">
    <property type="entry name" value="Znf_LIM"/>
</dbReference>
<keyword evidence="5" id="KW-0238">DNA-binding</keyword>
<protein>
    <submittedName>
        <fullName evidence="11">LIM zinc-binding domain-containing protein</fullName>
    </submittedName>
</protein>
<sequence>MSAALLDPASEVVVNAAPLRRQYDVVHDKPKNVTVNGGEPLSQNSKICAFCASVILDKYLLKICDNFCHETCLLCSFCGQSLAGMPSCFVKEGKIFCKDDYRRYSNC</sequence>
<evidence type="ECO:0000256" key="3">
    <source>
        <dbReference type="ARBA" id="ARBA00022833"/>
    </source>
</evidence>
<dbReference type="Proteomes" id="UP000887565">
    <property type="component" value="Unplaced"/>
</dbReference>
<dbReference type="PROSITE" id="PS50023">
    <property type="entry name" value="LIM_DOMAIN_2"/>
    <property type="match status" value="1"/>
</dbReference>
<keyword evidence="2 8" id="KW-0479">Metal-binding</keyword>
<proteinExistence type="predicted"/>
<evidence type="ECO:0000259" key="9">
    <source>
        <dbReference type="PROSITE" id="PS50023"/>
    </source>
</evidence>
<feature type="domain" description="LIM zinc-binding" evidence="9">
    <location>
        <begin position="46"/>
        <end position="107"/>
    </location>
</feature>
<evidence type="ECO:0000256" key="8">
    <source>
        <dbReference type="PROSITE-ProRule" id="PRU00125"/>
    </source>
</evidence>
<comment type="subcellular location">
    <subcellularLocation>
        <location evidence="1">Nucleus</location>
    </subcellularLocation>
</comment>
<evidence type="ECO:0000313" key="10">
    <source>
        <dbReference type="Proteomes" id="UP000887565"/>
    </source>
</evidence>
<evidence type="ECO:0000256" key="5">
    <source>
        <dbReference type="ARBA" id="ARBA00023125"/>
    </source>
</evidence>
<dbReference type="Pfam" id="PF00412">
    <property type="entry name" value="LIM"/>
    <property type="match status" value="1"/>
</dbReference>
<evidence type="ECO:0000313" key="11">
    <source>
        <dbReference type="WBParaSite" id="nRc.2.0.1.t34414-RA"/>
    </source>
</evidence>
<keyword evidence="7" id="KW-0539">Nucleus</keyword>
<organism evidence="10 11">
    <name type="scientific">Romanomermis culicivorax</name>
    <name type="common">Nematode worm</name>
    <dbReference type="NCBI Taxonomy" id="13658"/>
    <lineage>
        <taxon>Eukaryota</taxon>
        <taxon>Metazoa</taxon>
        <taxon>Ecdysozoa</taxon>
        <taxon>Nematoda</taxon>
        <taxon>Enoplea</taxon>
        <taxon>Dorylaimia</taxon>
        <taxon>Mermithida</taxon>
        <taxon>Mermithoidea</taxon>
        <taxon>Mermithidae</taxon>
        <taxon>Romanomermis</taxon>
    </lineage>
</organism>
<dbReference type="PANTHER" id="PTHR24208">
    <property type="entry name" value="LIM/HOMEOBOX PROTEIN LHX"/>
    <property type="match status" value="1"/>
</dbReference>
<accession>A0A915K899</accession>
<dbReference type="GO" id="GO:0046872">
    <property type="term" value="F:metal ion binding"/>
    <property type="evidence" value="ECO:0007669"/>
    <property type="project" value="UniProtKB-KW"/>
</dbReference>
<dbReference type="PANTHER" id="PTHR24208:SF166">
    <property type="entry name" value="LIM HOMEOBOX TRANSCRIPTION FACTOR 1 ALPHA, ISOFORM B"/>
    <property type="match status" value="1"/>
</dbReference>
<dbReference type="GO" id="GO:0005634">
    <property type="term" value="C:nucleus"/>
    <property type="evidence" value="ECO:0007669"/>
    <property type="project" value="UniProtKB-SubCell"/>
</dbReference>
<evidence type="ECO:0000256" key="1">
    <source>
        <dbReference type="ARBA" id="ARBA00004123"/>
    </source>
</evidence>
<evidence type="ECO:0000256" key="7">
    <source>
        <dbReference type="ARBA" id="ARBA00023242"/>
    </source>
</evidence>
<dbReference type="InterPro" id="IPR050453">
    <property type="entry name" value="LIM_Homeobox_TF"/>
</dbReference>
<keyword evidence="6" id="KW-0371">Homeobox</keyword>
<evidence type="ECO:0000256" key="2">
    <source>
        <dbReference type="ARBA" id="ARBA00022723"/>
    </source>
</evidence>
<reference evidence="11" key="1">
    <citation type="submission" date="2022-11" db="UniProtKB">
        <authorList>
            <consortium name="WormBaseParasite"/>
        </authorList>
    </citation>
    <scope>IDENTIFICATION</scope>
</reference>
<dbReference type="OMA" id="CHETCLL"/>
<name>A0A915K899_ROMCU</name>
<dbReference type="Gene3D" id="2.10.110.10">
    <property type="entry name" value="Cysteine Rich Protein"/>
    <property type="match status" value="1"/>
</dbReference>
<dbReference type="SMART" id="SM00132">
    <property type="entry name" value="LIM"/>
    <property type="match status" value="1"/>
</dbReference>
<dbReference type="GO" id="GO:0030182">
    <property type="term" value="P:neuron differentiation"/>
    <property type="evidence" value="ECO:0007669"/>
    <property type="project" value="TreeGrafter"/>
</dbReference>
<keyword evidence="3 8" id="KW-0862">Zinc</keyword>
<dbReference type="SUPFAM" id="SSF57716">
    <property type="entry name" value="Glucocorticoid receptor-like (DNA-binding domain)"/>
    <property type="match status" value="1"/>
</dbReference>
<evidence type="ECO:0000256" key="6">
    <source>
        <dbReference type="ARBA" id="ARBA00023155"/>
    </source>
</evidence>
<evidence type="ECO:0000256" key="4">
    <source>
        <dbReference type="ARBA" id="ARBA00023038"/>
    </source>
</evidence>
<dbReference type="GO" id="GO:0000977">
    <property type="term" value="F:RNA polymerase II transcription regulatory region sequence-specific DNA binding"/>
    <property type="evidence" value="ECO:0007669"/>
    <property type="project" value="TreeGrafter"/>
</dbReference>
<dbReference type="AlphaFoldDB" id="A0A915K899"/>
<dbReference type="GO" id="GO:0000981">
    <property type="term" value="F:DNA-binding transcription factor activity, RNA polymerase II-specific"/>
    <property type="evidence" value="ECO:0007669"/>
    <property type="project" value="TreeGrafter"/>
</dbReference>
<keyword evidence="4 8" id="KW-0440">LIM domain</keyword>